<name>A0ABQ0Z6Q8_9HYPH</name>
<keyword evidence="3" id="KW-1185">Reference proteome</keyword>
<evidence type="ECO:0000313" key="2">
    <source>
        <dbReference type="EMBL" id="GES50957.1"/>
    </source>
</evidence>
<organism evidence="2 3">
    <name type="scientific">Rhizobium dioscoreae</name>
    <dbReference type="NCBI Taxonomy" id="2653122"/>
    <lineage>
        <taxon>Bacteria</taxon>
        <taxon>Pseudomonadati</taxon>
        <taxon>Pseudomonadota</taxon>
        <taxon>Alphaproteobacteria</taxon>
        <taxon>Hyphomicrobiales</taxon>
        <taxon>Rhizobiaceae</taxon>
        <taxon>Rhizobium/Agrobacterium group</taxon>
        <taxon>Rhizobium</taxon>
    </lineage>
</organism>
<reference evidence="2 3" key="1">
    <citation type="journal article" date="2020" name="Genome Biol. Evol.">
        <title>Rhizobium dioscoreae sp. nov., a plant growth-promoting bacterium isolated from yam (Dioscorea species).</title>
        <authorList>
            <person name="Ouyabe M."/>
            <person name="Tanaka N."/>
            <person name="Shiwa Y."/>
            <person name="Fujita N."/>
            <person name="Kikuno H."/>
            <person name="Babil P."/>
            <person name="Shiwachi H."/>
        </authorList>
    </citation>
    <scope>NUCLEOTIDE SEQUENCE [LARGE SCALE GENOMIC DNA]</scope>
    <source>
        <strain evidence="2 3">S-93</strain>
    </source>
</reference>
<feature type="compositionally biased region" description="Polar residues" evidence="1">
    <location>
        <begin position="1"/>
        <end position="17"/>
    </location>
</feature>
<gene>
    <name evidence="2" type="ORF">RsS93_35710</name>
</gene>
<dbReference type="EMBL" id="BLAJ01000004">
    <property type="protein sequence ID" value="GES50957.1"/>
    <property type="molecule type" value="Genomic_DNA"/>
</dbReference>
<proteinExistence type="predicted"/>
<feature type="region of interest" description="Disordered" evidence="1">
    <location>
        <begin position="1"/>
        <end position="75"/>
    </location>
</feature>
<sequence length="75" mass="8283">MAVRTTARQTPEQQARQEANPETKLKKAMVPRQEPTTNQHLPSPEAPTARTMSKGLVKVVQTPTKRVPREAPAAI</sequence>
<dbReference type="Proteomes" id="UP000390335">
    <property type="component" value="Unassembled WGS sequence"/>
</dbReference>
<comment type="caution">
    <text evidence="2">The sequence shown here is derived from an EMBL/GenBank/DDBJ whole genome shotgun (WGS) entry which is preliminary data.</text>
</comment>
<protein>
    <submittedName>
        <fullName evidence="2">Uncharacterized protein</fullName>
    </submittedName>
</protein>
<evidence type="ECO:0000313" key="3">
    <source>
        <dbReference type="Proteomes" id="UP000390335"/>
    </source>
</evidence>
<evidence type="ECO:0000256" key="1">
    <source>
        <dbReference type="SAM" id="MobiDB-lite"/>
    </source>
</evidence>
<accession>A0ABQ0Z6Q8</accession>